<evidence type="ECO:0000313" key="2">
    <source>
        <dbReference type="EMBL" id="KAJ6845328.1"/>
    </source>
</evidence>
<accession>A0AAX6HX19</accession>
<dbReference type="AlphaFoldDB" id="A0AAX6HX19"/>
<gene>
    <name evidence="2" type="ORF">M6B38_289805</name>
</gene>
<evidence type="ECO:0000256" key="1">
    <source>
        <dbReference type="SAM" id="MobiDB-lite"/>
    </source>
</evidence>
<feature type="region of interest" description="Disordered" evidence="1">
    <location>
        <begin position="20"/>
        <end position="56"/>
    </location>
</feature>
<dbReference type="Proteomes" id="UP001140949">
    <property type="component" value="Unassembled WGS sequence"/>
</dbReference>
<reference evidence="2" key="2">
    <citation type="submission" date="2023-04" db="EMBL/GenBank/DDBJ databases">
        <authorList>
            <person name="Bruccoleri R.E."/>
            <person name="Oakeley E.J."/>
            <person name="Faust A.-M."/>
            <person name="Dessus-Babus S."/>
            <person name="Altorfer M."/>
            <person name="Burckhardt D."/>
            <person name="Oertli M."/>
            <person name="Naumann U."/>
            <person name="Petersen F."/>
            <person name="Wong J."/>
        </authorList>
    </citation>
    <scope>NUCLEOTIDE SEQUENCE</scope>
    <source>
        <strain evidence="2">GSM-AAB239-AS_SAM_17_03QT</strain>
        <tissue evidence="2">Leaf</tissue>
    </source>
</reference>
<name>A0AAX6HX19_IRIPA</name>
<protein>
    <submittedName>
        <fullName evidence="2">Uncharacterized protein</fullName>
    </submittedName>
</protein>
<organism evidence="2 3">
    <name type="scientific">Iris pallida</name>
    <name type="common">Sweet iris</name>
    <dbReference type="NCBI Taxonomy" id="29817"/>
    <lineage>
        <taxon>Eukaryota</taxon>
        <taxon>Viridiplantae</taxon>
        <taxon>Streptophyta</taxon>
        <taxon>Embryophyta</taxon>
        <taxon>Tracheophyta</taxon>
        <taxon>Spermatophyta</taxon>
        <taxon>Magnoliopsida</taxon>
        <taxon>Liliopsida</taxon>
        <taxon>Asparagales</taxon>
        <taxon>Iridaceae</taxon>
        <taxon>Iridoideae</taxon>
        <taxon>Irideae</taxon>
        <taxon>Iris</taxon>
    </lineage>
</organism>
<reference evidence="2" key="1">
    <citation type="journal article" date="2023" name="GigaByte">
        <title>Genome assembly of the bearded iris, Iris pallida Lam.</title>
        <authorList>
            <person name="Bruccoleri R.E."/>
            <person name="Oakeley E.J."/>
            <person name="Faust A.M.E."/>
            <person name="Altorfer M."/>
            <person name="Dessus-Babus S."/>
            <person name="Burckhardt D."/>
            <person name="Oertli M."/>
            <person name="Naumann U."/>
            <person name="Petersen F."/>
            <person name="Wong J."/>
        </authorList>
    </citation>
    <scope>NUCLEOTIDE SEQUENCE</scope>
    <source>
        <strain evidence="2">GSM-AAB239-AS_SAM_17_03QT</strain>
    </source>
</reference>
<evidence type="ECO:0000313" key="3">
    <source>
        <dbReference type="Proteomes" id="UP001140949"/>
    </source>
</evidence>
<comment type="caution">
    <text evidence="2">The sequence shown here is derived from an EMBL/GenBank/DDBJ whole genome shotgun (WGS) entry which is preliminary data.</text>
</comment>
<sequence length="103" mass="10979">MRVTAERRWWRRALVVARSTSEDGDAGAPGVRQMARPVSPTRTRKAEGSSRRLSAHARRSVDAGLMMIGHCSACAAGARSTTWGGARCPVSVLSADSNEEVAV</sequence>
<dbReference type="EMBL" id="JANAVB010006389">
    <property type="protein sequence ID" value="KAJ6845328.1"/>
    <property type="molecule type" value="Genomic_DNA"/>
</dbReference>
<keyword evidence="3" id="KW-1185">Reference proteome</keyword>
<proteinExistence type="predicted"/>